<gene>
    <name evidence="3" type="ORF">BCR44DRAFT_157763</name>
</gene>
<dbReference type="PANTHER" id="PTHR12873:SF0">
    <property type="entry name" value="TWINKLE MTDNA HELICASE"/>
    <property type="match status" value="1"/>
</dbReference>
<sequence>MNWGLFRKFSDLQVRPTVLWHRPVRNTAHGSIAVRNSSADATNSGVKAGVYKEQVMKWHRNPQSMLGRPIDSVFPKLHHSLQGIRPGELTVVTGATGVGKTTFLSQLTVMLAEETGLRTCFGSFEVPNDILIRRLATQLTSIPWESFSEEQLLIAINRLNSLPFYLMPFFGSTSTTKILDNLARMTAEHQLEVIVLDNLQFFLSGQGGGDDKFWIQEQAIHSIRSFATQHQVHIMLVVHPRKPPTDNRGTVVQELTVDSIAGSAKVTQESDNVLLLQRIRNIARLDVAKNRHCGCLAQIPLSFDPATLRYEELASKKLKAKDDKGPSDPKEPPRANTTSVHSHGERHWDLDSFIL</sequence>
<dbReference type="GO" id="GO:0043139">
    <property type="term" value="F:5'-3' DNA helicase activity"/>
    <property type="evidence" value="ECO:0007669"/>
    <property type="project" value="InterPro"/>
</dbReference>
<organism evidence="3 4">
    <name type="scientific">Catenaria anguillulae PL171</name>
    <dbReference type="NCBI Taxonomy" id="765915"/>
    <lineage>
        <taxon>Eukaryota</taxon>
        <taxon>Fungi</taxon>
        <taxon>Fungi incertae sedis</taxon>
        <taxon>Blastocladiomycota</taxon>
        <taxon>Blastocladiomycetes</taxon>
        <taxon>Blastocladiales</taxon>
        <taxon>Catenariaceae</taxon>
        <taxon>Catenaria</taxon>
    </lineage>
</organism>
<dbReference type="Proteomes" id="UP000193411">
    <property type="component" value="Unassembled WGS sequence"/>
</dbReference>
<dbReference type="PANTHER" id="PTHR12873">
    <property type="entry name" value="T7-LIKE MITOCHONDRIAL DNA HELICASE"/>
    <property type="match status" value="1"/>
</dbReference>
<dbReference type="GO" id="GO:0003697">
    <property type="term" value="F:single-stranded DNA binding"/>
    <property type="evidence" value="ECO:0007669"/>
    <property type="project" value="InterPro"/>
</dbReference>
<dbReference type="AlphaFoldDB" id="A0A1Y2H6Q6"/>
<evidence type="ECO:0000313" key="3">
    <source>
        <dbReference type="EMBL" id="ORZ30195.1"/>
    </source>
</evidence>
<keyword evidence="4" id="KW-1185">Reference proteome</keyword>
<evidence type="ECO:0000313" key="4">
    <source>
        <dbReference type="Proteomes" id="UP000193411"/>
    </source>
</evidence>
<accession>A0A1Y2H6Q6</accession>
<dbReference type="SUPFAM" id="SSF52540">
    <property type="entry name" value="P-loop containing nucleoside triphosphate hydrolases"/>
    <property type="match status" value="1"/>
</dbReference>
<keyword evidence="3" id="KW-0378">Hydrolase</keyword>
<dbReference type="InterPro" id="IPR007694">
    <property type="entry name" value="DNA_helicase_DnaB-like_C"/>
</dbReference>
<feature type="region of interest" description="Disordered" evidence="1">
    <location>
        <begin position="317"/>
        <end position="344"/>
    </location>
</feature>
<protein>
    <submittedName>
        <fullName evidence="3">p-loop containing nucleoside triphosphate hydrolase protein</fullName>
    </submittedName>
</protein>
<dbReference type="GO" id="GO:0005524">
    <property type="term" value="F:ATP binding"/>
    <property type="evidence" value="ECO:0007669"/>
    <property type="project" value="InterPro"/>
</dbReference>
<proteinExistence type="predicted"/>
<dbReference type="InterPro" id="IPR003593">
    <property type="entry name" value="AAA+_ATPase"/>
</dbReference>
<comment type="caution">
    <text evidence="3">The sequence shown here is derived from an EMBL/GenBank/DDBJ whole genome shotgun (WGS) entry which is preliminary data.</text>
</comment>
<dbReference type="Gene3D" id="3.40.50.300">
    <property type="entry name" value="P-loop containing nucleotide triphosphate hydrolases"/>
    <property type="match status" value="1"/>
</dbReference>
<dbReference type="GO" id="GO:0006260">
    <property type="term" value="P:DNA replication"/>
    <property type="evidence" value="ECO:0007669"/>
    <property type="project" value="InterPro"/>
</dbReference>
<feature type="domain" description="SF4 helicase" evidence="2">
    <location>
        <begin position="63"/>
        <end position="317"/>
    </location>
</feature>
<dbReference type="PROSITE" id="PS51199">
    <property type="entry name" value="SF4_HELICASE"/>
    <property type="match status" value="1"/>
</dbReference>
<dbReference type="GO" id="GO:0016787">
    <property type="term" value="F:hydrolase activity"/>
    <property type="evidence" value="ECO:0007669"/>
    <property type="project" value="UniProtKB-KW"/>
</dbReference>
<dbReference type="InterPro" id="IPR027417">
    <property type="entry name" value="P-loop_NTPase"/>
</dbReference>
<reference evidence="3 4" key="1">
    <citation type="submission" date="2016-07" db="EMBL/GenBank/DDBJ databases">
        <title>Pervasive Adenine N6-methylation of Active Genes in Fungi.</title>
        <authorList>
            <consortium name="DOE Joint Genome Institute"/>
            <person name="Mondo S.J."/>
            <person name="Dannebaum R.O."/>
            <person name="Kuo R.C."/>
            <person name="Labutti K."/>
            <person name="Haridas S."/>
            <person name="Kuo A."/>
            <person name="Salamov A."/>
            <person name="Ahrendt S.R."/>
            <person name="Lipzen A."/>
            <person name="Sullivan W."/>
            <person name="Andreopoulos W.B."/>
            <person name="Clum A."/>
            <person name="Lindquist E."/>
            <person name="Daum C."/>
            <person name="Ramamoorthy G.K."/>
            <person name="Gryganskyi A."/>
            <person name="Culley D."/>
            <person name="Magnuson J.K."/>
            <person name="James T.Y."/>
            <person name="O'Malley M.A."/>
            <person name="Stajich J.E."/>
            <person name="Spatafora J.W."/>
            <person name="Visel A."/>
            <person name="Grigoriev I.V."/>
        </authorList>
    </citation>
    <scope>NUCLEOTIDE SEQUENCE [LARGE SCALE GENOMIC DNA]</scope>
    <source>
        <strain evidence="3 4">PL171</strain>
    </source>
</reference>
<dbReference type="SMART" id="SM00382">
    <property type="entry name" value="AAA"/>
    <property type="match status" value="1"/>
</dbReference>
<dbReference type="Pfam" id="PF13481">
    <property type="entry name" value="AAA_25"/>
    <property type="match status" value="1"/>
</dbReference>
<dbReference type="EMBL" id="MCFL01000097">
    <property type="protein sequence ID" value="ORZ30195.1"/>
    <property type="molecule type" value="Genomic_DNA"/>
</dbReference>
<evidence type="ECO:0000259" key="2">
    <source>
        <dbReference type="PROSITE" id="PS51199"/>
    </source>
</evidence>
<dbReference type="InterPro" id="IPR027032">
    <property type="entry name" value="Twinkle-like"/>
</dbReference>
<feature type="compositionally biased region" description="Basic and acidic residues" evidence="1">
    <location>
        <begin position="317"/>
        <end position="333"/>
    </location>
</feature>
<dbReference type="OrthoDB" id="275278at2759"/>
<name>A0A1Y2H6Q6_9FUNG</name>
<evidence type="ECO:0000256" key="1">
    <source>
        <dbReference type="SAM" id="MobiDB-lite"/>
    </source>
</evidence>